<dbReference type="GO" id="GO:0042545">
    <property type="term" value="P:cell wall modification"/>
    <property type="evidence" value="ECO:0007669"/>
    <property type="project" value="InterPro"/>
</dbReference>
<dbReference type="EC" id="3.1.1.11" evidence="4"/>
<evidence type="ECO:0000259" key="8">
    <source>
        <dbReference type="Pfam" id="PF01095"/>
    </source>
</evidence>
<evidence type="ECO:0000313" key="9">
    <source>
        <dbReference type="EMBL" id="RYR08442.1"/>
    </source>
</evidence>
<proteinExistence type="inferred from homology"/>
<keyword evidence="10" id="KW-1185">Reference proteome</keyword>
<dbReference type="AlphaFoldDB" id="A0A444Z2N6"/>
<evidence type="ECO:0000256" key="1">
    <source>
        <dbReference type="ARBA" id="ARBA00004191"/>
    </source>
</evidence>
<evidence type="ECO:0000313" key="10">
    <source>
        <dbReference type="Proteomes" id="UP000289738"/>
    </source>
</evidence>
<feature type="domain" description="Pectinesterase catalytic" evidence="8">
    <location>
        <begin position="213"/>
        <end position="274"/>
    </location>
</feature>
<dbReference type="Gene3D" id="2.160.20.10">
    <property type="entry name" value="Single-stranded right-handed beta-helix, Pectin lyase-like"/>
    <property type="match status" value="1"/>
</dbReference>
<evidence type="ECO:0000256" key="6">
    <source>
        <dbReference type="ARBA" id="ARBA00022801"/>
    </source>
</evidence>
<dbReference type="GO" id="GO:0045490">
    <property type="term" value="P:pectin catabolic process"/>
    <property type="evidence" value="ECO:0007669"/>
    <property type="project" value="UniProtKB-UniPathway"/>
</dbReference>
<dbReference type="Pfam" id="PF01095">
    <property type="entry name" value="Pectinesterase"/>
    <property type="match status" value="1"/>
</dbReference>
<keyword evidence="6" id="KW-0378">Hydrolase</keyword>
<keyword evidence="5" id="KW-0134">Cell wall</keyword>
<dbReference type="EMBL" id="SDMP01000015">
    <property type="protein sequence ID" value="RYR08442.1"/>
    <property type="molecule type" value="Genomic_DNA"/>
</dbReference>
<dbReference type="UniPathway" id="UPA00545">
    <property type="reaction ID" value="UER00823"/>
</dbReference>
<dbReference type="Proteomes" id="UP000289738">
    <property type="component" value="Chromosome B05"/>
</dbReference>
<evidence type="ECO:0000256" key="5">
    <source>
        <dbReference type="ARBA" id="ARBA00022512"/>
    </source>
</evidence>
<dbReference type="SUPFAM" id="SSF51126">
    <property type="entry name" value="Pectin lyase-like"/>
    <property type="match status" value="1"/>
</dbReference>
<name>A0A444Z2N6_ARAHY</name>
<evidence type="ECO:0000256" key="7">
    <source>
        <dbReference type="ARBA" id="ARBA00023085"/>
    </source>
</evidence>
<evidence type="ECO:0000256" key="2">
    <source>
        <dbReference type="ARBA" id="ARBA00005184"/>
    </source>
</evidence>
<protein>
    <recommendedName>
        <fullName evidence="4">pectinesterase</fullName>
        <ecNumber evidence="4">3.1.1.11</ecNumber>
    </recommendedName>
</protein>
<gene>
    <name evidence="9" type="ORF">Ahy_B05g076129</name>
</gene>
<comment type="similarity">
    <text evidence="3">Belongs to the pectinesterase family.</text>
</comment>
<evidence type="ECO:0000256" key="4">
    <source>
        <dbReference type="ARBA" id="ARBA00013229"/>
    </source>
</evidence>
<dbReference type="InterPro" id="IPR011050">
    <property type="entry name" value="Pectin_lyase_fold/virulence"/>
</dbReference>
<dbReference type="GO" id="GO:0030599">
    <property type="term" value="F:pectinesterase activity"/>
    <property type="evidence" value="ECO:0007669"/>
    <property type="project" value="UniProtKB-EC"/>
</dbReference>
<dbReference type="InterPro" id="IPR000070">
    <property type="entry name" value="Pectinesterase_cat"/>
</dbReference>
<comment type="subcellular location">
    <subcellularLocation>
        <location evidence="1">Secreted</location>
        <location evidence="1">Cell wall</location>
    </subcellularLocation>
</comment>
<keyword evidence="5" id="KW-0964">Secreted</keyword>
<accession>A0A444Z2N6</accession>
<reference evidence="9 10" key="1">
    <citation type="submission" date="2019-01" db="EMBL/GenBank/DDBJ databases">
        <title>Sequencing of cultivated peanut Arachis hypogaea provides insights into genome evolution and oil improvement.</title>
        <authorList>
            <person name="Chen X."/>
        </authorList>
    </citation>
    <scope>NUCLEOTIDE SEQUENCE [LARGE SCALE GENOMIC DNA]</scope>
    <source>
        <strain evidence="10">cv. Fuhuasheng</strain>
        <tissue evidence="9">Leaves</tissue>
    </source>
</reference>
<dbReference type="PANTHER" id="PTHR31321">
    <property type="entry name" value="ACYL-COA THIOESTER HYDROLASE YBHC-RELATED"/>
    <property type="match status" value="1"/>
</dbReference>
<dbReference type="PANTHER" id="PTHR31321:SF76">
    <property type="entry name" value="PECTINESTERASE 10-RELATED"/>
    <property type="match status" value="1"/>
</dbReference>
<comment type="caution">
    <text evidence="9">The sequence shown here is derived from an EMBL/GenBank/DDBJ whole genome shotgun (WGS) entry which is preliminary data.</text>
</comment>
<dbReference type="InterPro" id="IPR012334">
    <property type="entry name" value="Pectin_lyas_fold"/>
</dbReference>
<sequence>MNSPFHHNLPLKSVHVHQSKSNMILPILVKQNKSQGIVSRKQWTSFKQSSVKRSKRKPKRRVELIDDVVISYSLVELCVCVGVVNAQYYQSVGDKILPFSEIVVVSFGHDNFSTIQYTIDFIPPNICWFQSWSSLIFYMEKVRISNDKSYIILKRIRKKKTWVKWGDHNSTAQSLHTLDGTIKEDITISSVPFKLPLILSLELARALEEGFVGYITAQGRTNTTYLNRFVSKNCNVFKDGTVFLERPWRPFARVLFFNTSMSNIVQLFYWNSWTFSQHE</sequence>
<comment type="pathway">
    <text evidence="2">Glycan metabolism; pectin degradation; 2-dehydro-3-deoxy-D-gluconate from pectin: step 1/5.</text>
</comment>
<keyword evidence="7" id="KW-0063">Aspartyl esterase</keyword>
<evidence type="ECO:0000256" key="3">
    <source>
        <dbReference type="ARBA" id="ARBA00008891"/>
    </source>
</evidence>
<dbReference type="STRING" id="3818.A0A444Z2N6"/>
<organism evidence="9 10">
    <name type="scientific">Arachis hypogaea</name>
    <name type="common">Peanut</name>
    <dbReference type="NCBI Taxonomy" id="3818"/>
    <lineage>
        <taxon>Eukaryota</taxon>
        <taxon>Viridiplantae</taxon>
        <taxon>Streptophyta</taxon>
        <taxon>Embryophyta</taxon>
        <taxon>Tracheophyta</taxon>
        <taxon>Spermatophyta</taxon>
        <taxon>Magnoliopsida</taxon>
        <taxon>eudicotyledons</taxon>
        <taxon>Gunneridae</taxon>
        <taxon>Pentapetalae</taxon>
        <taxon>rosids</taxon>
        <taxon>fabids</taxon>
        <taxon>Fabales</taxon>
        <taxon>Fabaceae</taxon>
        <taxon>Papilionoideae</taxon>
        <taxon>50 kb inversion clade</taxon>
        <taxon>dalbergioids sensu lato</taxon>
        <taxon>Dalbergieae</taxon>
        <taxon>Pterocarpus clade</taxon>
        <taxon>Arachis</taxon>
    </lineage>
</organism>